<dbReference type="PANTHER" id="PTHR13318:SF105">
    <property type="entry name" value="F-BOX_LRR-REPEAT PROTEIN 3"/>
    <property type="match status" value="1"/>
</dbReference>
<dbReference type="InterPro" id="IPR032675">
    <property type="entry name" value="LRR_dom_sf"/>
</dbReference>
<feature type="region of interest" description="Disordered" evidence="1">
    <location>
        <begin position="89"/>
        <end position="115"/>
    </location>
</feature>
<feature type="domain" description="UBA" evidence="2">
    <location>
        <begin position="1"/>
        <end position="41"/>
    </location>
</feature>
<sequence length="887" mass="96712">MLDMDAYASLIEMGFLEFEIQEALSSGCSSAAEVVDFIFNARTNKPSSQTVAPLRLSKEIRSQFQSSLPQTVILPTGEPVFAVGSVPNEIPLQDELPPTSGATSSTGEPHQQDSDCLKSRYKLLQPSFEIQQDEAKKLAAEMRLERLRRAEDRDRILRQLEEDKLQKLNQPSNNAELPMEVESSSKEPLPSATATQLSDGASAELVKIRLTFSNDWHLPASEAAPAPLVIPLQPDSKYSHLLEQIHSQLSLLQPRRVLADGVTTHQNNPFTLPCVSLVVTTDWPRRRLPLDSDQFVKTVREMNLKGNVSVVVDHVLAACAFRMPDEAEPTAQVEAAENESEEEMDNESEPAPPTPPPLPEEEPVNPPLNPQPVEVVPEPTPPNHFPPGLTRTPGRAGNAAIFRASMEQLRRGPPTTGEIKKHTLYYQCLPLREICLKSLVSLLVRSVKAGGESGVSFDSITEAVRQSSSSVSCSTSSVVGATHALRSMSFPWPEAVGAELVRRLCAEGCFNSRTALLVKNCICRLDLGFYQLATSDLIMCIGRHWRDLVELHLNGLPAFQVSAAAVEELGQLKKLLVLQLDGLQAVNDQTIVPLAGLPKLRVLGVAGTAVTDAGWRSVVAVPVTTPRLLQTLDLSGTSAFTDAGLLHVAQAFPHLICLKISHTQVTGLSSETESPLLQHLLRLEVNNCTALVRLPACLIPRPSVAAGRGLRKLSLHNCACLDLSLLLTSLSGHPIEDLDGLPKLPQLTQDNLLEFTKLNFPLRKLSLSIISLSGLTLELLVRLIQLLPARSLQELDLPLRRAVCDPDPSALVEELVEAVARLEHLVSIDLGGQAVLFSPPQLARACGRLSSLASLCAENLSRSQEESLKSILPPKCTLRIRYYCDAE</sequence>
<feature type="region of interest" description="Disordered" evidence="1">
    <location>
        <begin position="326"/>
        <end position="394"/>
    </location>
</feature>
<organism evidence="3">
    <name type="scientific">Schistocephalus solidus</name>
    <name type="common">Tapeworm</name>
    <dbReference type="NCBI Taxonomy" id="70667"/>
    <lineage>
        <taxon>Eukaryota</taxon>
        <taxon>Metazoa</taxon>
        <taxon>Spiralia</taxon>
        <taxon>Lophotrochozoa</taxon>
        <taxon>Platyhelminthes</taxon>
        <taxon>Cestoda</taxon>
        <taxon>Eucestoda</taxon>
        <taxon>Diphyllobothriidea</taxon>
        <taxon>Diphyllobothriidae</taxon>
        <taxon>Schistocephalus</taxon>
    </lineage>
</organism>
<dbReference type="GO" id="GO:0019005">
    <property type="term" value="C:SCF ubiquitin ligase complex"/>
    <property type="evidence" value="ECO:0007669"/>
    <property type="project" value="TreeGrafter"/>
</dbReference>
<protein>
    <recommendedName>
        <fullName evidence="2">UBA domain-containing protein</fullName>
    </recommendedName>
</protein>
<feature type="compositionally biased region" description="Polar residues" evidence="1">
    <location>
        <begin position="100"/>
        <end position="109"/>
    </location>
</feature>
<dbReference type="PROSITE" id="PS50030">
    <property type="entry name" value="UBA"/>
    <property type="match status" value="1"/>
</dbReference>
<dbReference type="Gene3D" id="3.80.10.10">
    <property type="entry name" value="Ribonuclease Inhibitor"/>
    <property type="match status" value="1"/>
</dbReference>
<name>A0A0V0JAG8_SCHSO</name>
<dbReference type="GO" id="GO:0031146">
    <property type="term" value="P:SCF-dependent proteasomal ubiquitin-dependent protein catabolic process"/>
    <property type="evidence" value="ECO:0007669"/>
    <property type="project" value="TreeGrafter"/>
</dbReference>
<accession>A0A0V0JAG8</accession>
<dbReference type="EMBL" id="GEEE01001007">
    <property type="protein sequence ID" value="JAP62218.1"/>
    <property type="molecule type" value="Transcribed_RNA"/>
</dbReference>
<dbReference type="SUPFAM" id="SSF52047">
    <property type="entry name" value="RNI-like"/>
    <property type="match status" value="1"/>
</dbReference>
<reference evidence="3" key="1">
    <citation type="submission" date="2016-01" db="EMBL/GenBank/DDBJ databases">
        <title>Reference transcriptome for the parasite Schistocephalus solidus: insights into the molecular evolution of parasitism.</title>
        <authorList>
            <person name="Hebert F.O."/>
            <person name="Grambauer S."/>
            <person name="Barber I."/>
            <person name="Landry C.R."/>
            <person name="Aubin-Horth N."/>
        </authorList>
    </citation>
    <scope>NUCLEOTIDE SEQUENCE</scope>
</reference>
<evidence type="ECO:0000259" key="2">
    <source>
        <dbReference type="PROSITE" id="PS50030"/>
    </source>
</evidence>
<dbReference type="InterPro" id="IPR015940">
    <property type="entry name" value="UBA"/>
</dbReference>
<proteinExistence type="predicted"/>
<evidence type="ECO:0000256" key="1">
    <source>
        <dbReference type="SAM" id="MobiDB-lite"/>
    </source>
</evidence>
<dbReference type="PANTHER" id="PTHR13318">
    <property type="entry name" value="PARTNER OF PAIRED, ISOFORM B-RELATED"/>
    <property type="match status" value="1"/>
</dbReference>
<feature type="compositionally biased region" description="Acidic residues" evidence="1">
    <location>
        <begin position="336"/>
        <end position="348"/>
    </location>
</feature>
<feature type="compositionally biased region" description="Pro residues" evidence="1">
    <location>
        <begin position="350"/>
        <end position="370"/>
    </location>
</feature>
<feature type="region of interest" description="Disordered" evidence="1">
    <location>
        <begin position="162"/>
        <end position="197"/>
    </location>
</feature>
<dbReference type="AlphaFoldDB" id="A0A0V0JAG8"/>
<gene>
    <name evidence="3" type="ORF">TR158660</name>
</gene>
<evidence type="ECO:0000313" key="3">
    <source>
        <dbReference type="EMBL" id="JAP62218.1"/>
    </source>
</evidence>